<reference evidence="3 4" key="1">
    <citation type="submission" date="2019-03" db="EMBL/GenBank/DDBJ databases">
        <title>Draft genome of Massilia hortus sp. nov., a novel bacterial species of the Oxalobacteraceae family.</title>
        <authorList>
            <person name="Peta V."/>
            <person name="Raths R."/>
            <person name="Bucking H."/>
        </authorList>
    </citation>
    <scope>NUCLEOTIDE SEQUENCE [LARGE SCALE GENOMIC DNA]</scope>
    <source>
        <strain evidence="3 4">ONC3</strain>
    </source>
</reference>
<feature type="compositionally biased region" description="Polar residues" evidence="1">
    <location>
        <begin position="80"/>
        <end position="96"/>
    </location>
</feature>
<keyword evidence="2" id="KW-0812">Transmembrane</keyword>
<feature type="compositionally biased region" description="Basic and acidic residues" evidence="1">
    <location>
        <begin position="54"/>
        <end position="65"/>
    </location>
</feature>
<evidence type="ECO:0000313" key="4">
    <source>
        <dbReference type="Proteomes" id="UP000297258"/>
    </source>
</evidence>
<dbReference type="AlphaFoldDB" id="A0A4Y9T188"/>
<feature type="transmembrane region" description="Helical" evidence="2">
    <location>
        <begin position="12"/>
        <end position="29"/>
    </location>
</feature>
<dbReference type="RefSeq" id="WP_135190205.1">
    <property type="nucleotide sequence ID" value="NZ_SPUM01000085.1"/>
</dbReference>
<dbReference type="EMBL" id="SPUM01000085">
    <property type="protein sequence ID" value="TFW31645.1"/>
    <property type="molecule type" value="Genomic_DNA"/>
</dbReference>
<dbReference type="Proteomes" id="UP000297258">
    <property type="component" value="Unassembled WGS sequence"/>
</dbReference>
<evidence type="ECO:0000313" key="3">
    <source>
        <dbReference type="EMBL" id="TFW31645.1"/>
    </source>
</evidence>
<feature type="region of interest" description="Disordered" evidence="1">
    <location>
        <begin position="50"/>
        <end position="96"/>
    </location>
</feature>
<keyword evidence="2" id="KW-0472">Membrane</keyword>
<proteinExistence type="predicted"/>
<keyword evidence="2" id="KW-1133">Transmembrane helix</keyword>
<protein>
    <submittedName>
        <fullName evidence="3">YtxH domain-containing protein</fullName>
    </submittedName>
</protein>
<sequence length="96" mass="10650">MNHYYTSRPSSYMYMLGGVAIGMLAMYLLDPEQGNRRRALIRDKAYSAARTARKRADARSRDLANRARGMATELRRTVHEATSTVAGSTQTPNGPA</sequence>
<comment type="caution">
    <text evidence="3">The sequence shown here is derived from an EMBL/GenBank/DDBJ whole genome shotgun (WGS) entry which is preliminary data.</text>
</comment>
<organism evidence="3 4">
    <name type="scientific">Massilia horti</name>
    <dbReference type="NCBI Taxonomy" id="2562153"/>
    <lineage>
        <taxon>Bacteria</taxon>
        <taxon>Pseudomonadati</taxon>
        <taxon>Pseudomonadota</taxon>
        <taxon>Betaproteobacteria</taxon>
        <taxon>Burkholderiales</taxon>
        <taxon>Oxalobacteraceae</taxon>
        <taxon>Telluria group</taxon>
        <taxon>Massilia</taxon>
    </lineage>
</organism>
<accession>A0A4Y9T188</accession>
<dbReference type="OrthoDB" id="9797595at2"/>
<gene>
    <name evidence="3" type="ORF">E4O92_13015</name>
</gene>
<name>A0A4Y9T188_9BURK</name>
<evidence type="ECO:0000256" key="2">
    <source>
        <dbReference type="SAM" id="Phobius"/>
    </source>
</evidence>
<evidence type="ECO:0000256" key="1">
    <source>
        <dbReference type="SAM" id="MobiDB-lite"/>
    </source>
</evidence>
<keyword evidence="4" id="KW-1185">Reference proteome</keyword>